<reference evidence="1" key="2">
    <citation type="submission" date="2021-09" db="EMBL/GenBank/DDBJ databases">
        <authorList>
            <person name="Jia N."/>
            <person name="Wang J."/>
            <person name="Shi W."/>
            <person name="Du L."/>
            <person name="Sun Y."/>
            <person name="Zhan W."/>
            <person name="Jiang J."/>
            <person name="Wang Q."/>
            <person name="Zhang B."/>
            <person name="Ji P."/>
            <person name="Sakyi L.B."/>
            <person name="Cui X."/>
            <person name="Yuan T."/>
            <person name="Jiang B."/>
            <person name="Yang W."/>
            <person name="Lam T.T.-Y."/>
            <person name="Chang Q."/>
            <person name="Ding S."/>
            <person name="Wang X."/>
            <person name="Zhu J."/>
            <person name="Ruan X."/>
            <person name="Zhao L."/>
            <person name="Wei J."/>
            <person name="Que T."/>
            <person name="Du C."/>
            <person name="Cheng J."/>
            <person name="Dai P."/>
            <person name="Han X."/>
            <person name="Huang E."/>
            <person name="Gao Y."/>
            <person name="Liu J."/>
            <person name="Shao H."/>
            <person name="Ye R."/>
            <person name="Li L."/>
            <person name="Wei W."/>
            <person name="Wang X."/>
            <person name="Wang C."/>
            <person name="Huo Q."/>
            <person name="Li W."/>
            <person name="Guo W."/>
            <person name="Chen H."/>
            <person name="Chen S."/>
            <person name="Zhou L."/>
            <person name="Zhou L."/>
            <person name="Ni X."/>
            <person name="Tian J."/>
            <person name="Zhou Y."/>
            <person name="Sheng Y."/>
            <person name="Liu T."/>
            <person name="Pan Y."/>
            <person name="Xia L."/>
            <person name="Li J."/>
            <person name="Zhao F."/>
            <person name="Cao W."/>
        </authorList>
    </citation>
    <scope>NUCLEOTIDE SEQUENCE</scope>
    <source>
        <strain evidence="1">Rmic-2018</strain>
        <tissue evidence="1">Larvae</tissue>
    </source>
</reference>
<dbReference type="Proteomes" id="UP000821866">
    <property type="component" value="Unassembled WGS sequence"/>
</dbReference>
<protein>
    <submittedName>
        <fullName evidence="1">Uncharacterized protein</fullName>
    </submittedName>
</protein>
<dbReference type="AlphaFoldDB" id="A0A9J6DST3"/>
<gene>
    <name evidence="1" type="ORF">HPB51_002926</name>
</gene>
<name>A0A9J6DST3_RHIMP</name>
<reference evidence="1" key="1">
    <citation type="journal article" date="2020" name="Cell">
        <title>Large-Scale Comparative Analyses of Tick Genomes Elucidate Their Genetic Diversity and Vector Capacities.</title>
        <authorList>
            <consortium name="Tick Genome and Microbiome Consortium (TIGMIC)"/>
            <person name="Jia N."/>
            <person name="Wang J."/>
            <person name="Shi W."/>
            <person name="Du L."/>
            <person name="Sun Y."/>
            <person name="Zhan W."/>
            <person name="Jiang J.F."/>
            <person name="Wang Q."/>
            <person name="Zhang B."/>
            <person name="Ji P."/>
            <person name="Bell-Sakyi L."/>
            <person name="Cui X.M."/>
            <person name="Yuan T.T."/>
            <person name="Jiang B.G."/>
            <person name="Yang W.F."/>
            <person name="Lam T.T."/>
            <person name="Chang Q.C."/>
            <person name="Ding S.J."/>
            <person name="Wang X.J."/>
            <person name="Zhu J.G."/>
            <person name="Ruan X.D."/>
            <person name="Zhao L."/>
            <person name="Wei J.T."/>
            <person name="Ye R.Z."/>
            <person name="Que T.C."/>
            <person name="Du C.H."/>
            <person name="Zhou Y.H."/>
            <person name="Cheng J.X."/>
            <person name="Dai P.F."/>
            <person name="Guo W.B."/>
            <person name="Han X.H."/>
            <person name="Huang E.J."/>
            <person name="Li L.F."/>
            <person name="Wei W."/>
            <person name="Gao Y.C."/>
            <person name="Liu J.Z."/>
            <person name="Shao H.Z."/>
            <person name="Wang X."/>
            <person name="Wang C.C."/>
            <person name="Yang T.C."/>
            <person name="Huo Q.B."/>
            <person name="Li W."/>
            <person name="Chen H.Y."/>
            <person name="Chen S.E."/>
            <person name="Zhou L.G."/>
            <person name="Ni X.B."/>
            <person name="Tian J.H."/>
            <person name="Sheng Y."/>
            <person name="Liu T."/>
            <person name="Pan Y.S."/>
            <person name="Xia L.Y."/>
            <person name="Li J."/>
            <person name="Zhao F."/>
            <person name="Cao W.C."/>
        </authorList>
    </citation>
    <scope>NUCLEOTIDE SEQUENCE</scope>
    <source>
        <strain evidence="1">Rmic-2018</strain>
    </source>
</reference>
<accession>A0A9J6DST3</accession>
<comment type="caution">
    <text evidence="1">The sequence shown here is derived from an EMBL/GenBank/DDBJ whole genome shotgun (WGS) entry which is preliminary data.</text>
</comment>
<organism evidence="1 2">
    <name type="scientific">Rhipicephalus microplus</name>
    <name type="common">Cattle tick</name>
    <name type="synonym">Boophilus microplus</name>
    <dbReference type="NCBI Taxonomy" id="6941"/>
    <lineage>
        <taxon>Eukaryota</taxon>
        <taxon>Metazoa</taxon>
        <taxon>Ecdysozoa</taxon>
        <taxon>Arthropoda</taxon>
        <taxon>Chelicerata</taxon>
        <taxon>Arachnida</taxon>
        <taxon>Acari</taxon>
        <taxon>Parasitiformes</taxon>
        <taxon>Ixodida</taxon>
        <taxon>Ixodoidea</taxon>
        <taxon>Ixodidae</taxon>
        <taxon>Rhipicephalinae</taxon>
        <taxon>Rhipicephalus</taxon>
        <taxon>Boophilus</taxon>
    </lineage>
</organism>
<evidence type="ECO:0000313" key="2">
    <source>
        <dbReference type="Proteomes" id="UP000821866"/>
    </source>
</evidence>
<sequence length="167" mass="18033">MGHAWPLRAATAGTDRMVATGATLALGGGNAHFICGRFLHTASISILLEDPCIQRSGDLLRIVVYSVSAWATQASRRRRRTWPLGVGVVSTGSRGLLNEAQPPLGHENASLRDRRAEGKSAIFIGDPDYERDLPWSSVSISTASALVPLPLHPVMYPLRVLMEVLLP</sequence>
<evidence type="ECO:0000313" key="1">
    <source>
        <dbReference type="EMBL" id="KAH8025030.1"/>
    </source>
</evidence>
<proteinExistence type="predicted"/>
<dbReference type="EMBL" id="JABSTU010000007">
    <property type="protein sequence ID" value="KAH8025030.1"/>
    <property type="molecule type" value="Genomic_DNA"/>
</dbReference>
<keyword evidence="2" id="KW-1185">Reference proteome</keyword>